<dbReference type="InterPro" id="IPR024882">
    <property type="entry name" value="NUP58/p45/49"/>
</dbReference>
<feature type="domain" description="DUF7102" evidence="9">
    <location>
        <begin position="868"/>
        <end position="1038"/>
    </location>
</feature>
<evidence type="ECO:0000313" key="11">
    <source>
        <dbReference type="Proteomes" id="UP000243519"/>
    </source>
</evidence>
<organism evidence="10 11">
    <name type="scientific">Trichophyton violaceum</name>
    <dbReference type="NCBI Taxonomy" id="34388"/>
    <lineage>
        <taxon>Eukaryota</taxon>
        <taxon>Fungi</taxon>
        <taxon>Dikarya</taxon>
        <taxon>Ascomycota</taxon>
        <taxon>Pezizomycotina</taxon>
        <taxon>Eurotiomycetes</taxon>
        <taxon>Eurotiomycetidae</taxon>
        <taxon>Onygenales</taxon>
        <taxon>Arthrodermataceae</taxon>
        <taxon>Trichophyton</taxon>
    </lineage>
</organism>
<evidence type="ECO:0000256" key="3">
    <source>
        <dbReference type="ARBA" id="ARBA00022816"/>
    </source>
</evidence>
<dbReference type="PANTHER" id="PTHR13437">
    <property type="entry name" value="NUCLEOPORIN P58/P45 NUCLEOPORIN-LIKE PROTEIN 1"/>
    <property type="match status" value="1"/>
</dbReference>
<keyword evidence="11" id="KW-1185">Reference proteome</keyword>
<sequence length="1179" mass="127598">MFSQKPATTGGLTVNTSTANSLFGGTPQTATTSTSAGGLFGGTLGAAATSQPQSGNLFSGLGATGSQTPQKSLFGAVGSSAANTASTPATSQPASGGLFGALGTSQPQQQNTLGSGSLFGRTTTSGAQTQQTTATTSAPSLFSLGASNANQAQAKPSLFGGGTQTTGTSANTGGLFGNTVQQPPQQQQQQGPTLSLFRNTTGPLKQDQPAGSNVVSGVKIDVSNLVPTTKFENCSDELKKEIEAIDTFILNQIRMCNEVSDLLPTISAQGAMIPNDVEFVQGKLDTLQEALENDANGIEHARNLAKQDATEARLAFRTLDTLLLPLQYQPSPGERWWPAGQQGQAMSKHPLRPTIGLRHGGTLALPEGIEADSTNSSQNEPGSLVDYFSQRTDDMGSVLEEYRKNLKEIEDHLYNVEDSLQRKIHALVSSRGRDSGSTASTQSSRVRELAATLGDVESAILGVASRVGTAKEEVQELVLGPMGVNAILHILVRFMLPSIVVSVSVAELSYALSPAKHNRRVQQRNQHQVSIGVLNLMASGSEEPSLLEYARYHGIALEQEIFSHNMALDGLIPPNSWEMGDSDDIKGVMDFMQAIDPAKISAARASTELLSYVLRLHKEYTNTSPGALSHRLLPDWYKVEQLKISLPIPEQDASHGTISAVTLLKLDPSNLQAPSEKLNVESDEGLEFPTLYTNLRDKILEEVASEKLVCHPTTASLILETLNHGKVRKLEYQKPTYHHQPNDVRSHPLPDQKFELCPRIEKSKETSRSSVVENATTTGQQLSPAVTRGPLLPGLFSASDSVSSFMEAHGKRPPLNDSSMSNCHNTKADHQLPNVEFPVPREASPEAGLYTVPLDELPTPSSSQKPIVLFMSADLLRTHGPLVHELETLTNPPTLIFQDRSTLHSYNMGEGLCLRDAYITLSPTVGMLLATTIDFMQLHLPGHSIQLESDIKLNSPFQERIYRTCKKYDELYIFTLHHADPSTVKPLVSVKQNMFNAMATISAFCNSMNIYSKVRVLNVSSDVTNLAHWIIDLGQRHQNLVLQDDIERIISGLNGLPPKRHSGASGLEPISSTFDEQFLTQCLALNCFAAAFVVHILLPSLEQAQETDQGLLLTAVFPGEESTPFPVSKRLSVGLGRLIDGKLEDKAYVASLLGERAFSRVRDRRRRILLSPFVPKLVR</sequence>
<comment type="caution">
    <text evidence="10">The sequence shown here is derived from an EMBL/GenBank/DDBJ whole genome shotgun (WGS) entry which is preliminary data.</text>
</comment>
<evidence type="ECO:0000256" key="6">
    <source>
        <dbReference type="ARBA" id="ARBA00023132"/>
    </source>
</evidence>
<dbReference type="GO" id="GO:0017056">
    <property type="term" value="F:structural constituent of nuclear pore"/>
    <property type="evidence" value="ECO:0007669"/>
    <property type="project" value="InterPro"/>
</dbReference>
<feature type="compositionally biased region" description="Low complexity" evidence="8">
    <location>
        <begin position="181"/>
        <end position="190"/>
    </location>
</feature>
<dbReference type="GO" id="GO:0015031">
    <property type="term" value="P:protein transport"/>
    <property type="evidence" value="ECO:0007669"/>
    <property type="project" value="UniProtKB-KW"/>
</dbReference>
<keyword evidence="2" id="KW-0813">Transport</keyword>
<dbReference type="GO" id="GO:0005643">
    <property type="term" value="C:nuclear pore"/>
    <property type="evidence" value="ECO:0007669"/>
    <property type="project" value="UniProtKB-SubCell"/>
</dbReference>
<feature type="region of interest" description="Disordered" evidence="8">
    <location>
        <begin position="153"/>
        <end position="212"/>
    </location>
</feature>
<feature type="region of interest" description="Disordered" evidence="8">
    <location>
        <begin position="765"/>
        <end position="786"/>
    </location>
</feature>
<keyword evidence="5" id="KW-0811">Translocation</keyword>
<dbReference type="PANTHER" id="PTHR13437:SF2">
    <property type="entry name" value="NUCLEOPORIN P58_P45"/>
    <property type="match status" value="1"/>
</dbReference>
<evidence type="ECO:0000256" key="5">
    <source>
        <dbReference type="ARBA" id="ARBA00023010"/>
    </source>
</evidence>
<dbReference type="AlphaFoldDB" id="A0A178FEY0"/>
<dbReference type="InterPro" id="IPR055528">
    <property type="entry name" value="DUF7102"/>
</dbReference>
<dbReference type="Proteomes" id="UP000243519">
    <property type="component" value="Unassembled WGS sequence"/>
</dbReference>
<protein>
    <submittedName>
        <fullName evidence="10">Nucleoporin NUP49/NSP49</fullName>
    </submittedName>
</protein>
<evidence type="ECO:0000256" key="2">
    <source>
        <dbReference type="ARBA" id="ARBA00022448"/>
    </source>
</evidence>
<evidence type="ECO:0000259" key="9">
    <source>
        <dbReference type="Pfam" id="PF23394"/>
    </source>
</evidence>
<dbReference type="GO" id="GO:0051028">
    <property type="term" value="P:mRNA transport"/>
    <property type="evidence" value="ECO:0007669"/>
    <property type="project" value="UniProtKB-KW"/>
</dbReference>
<feature type="region of interest" description="Disordered" evidence="8">
    <location>
        <begin position="79"/>
        <end position="135"/>
    </location>
</feature>
<evidence type="ECO:0000256" key="8">
    <source>
        <dbReference type="SAM" id="MobiDB-lite"/>
    </source>
</evidence>
<feature type="compositionally biased region" description="Polar residues" evidence="8">
    <location>
        <begin position="768"/>
        <end position="784"/>
    </location>
</feature>
<comment type="subcellular location">
    <subcellularLocation>
        <location evidence="1">Nucleus</location>
        <location evidence="1">Nuclear pore complex</location>
    </subcellularLocation>
</comment>
<dbReference type="Pfam" id="PF21121">
    <property type="entry name" value="Nup49_C"/>
    <property type="match status" value="1"/>
</dbReference>
<proteinExistence type="predicted"/>
<feature type="compositionally biased region" description="Polar residues" evidence="8">
    <location>
        <begin position="103"/>
        <end position="115"/>
    </location>
</feature>
<evidence type="ECO:0000256" key="7">
    <source>
        <dbReference type="ARBA" id="ARBA00023242"/>
    </source>
</evidence>
<keyword evidence="7" id="KW-0539">Nucleus</keyword>
<feature type="compositionally biased region" description="Low complexity" evidence="8">
    <location>
        <begin position="122"/>
        <end position="135"/>
    </location>
</feature>
<feature type="compositionally biased region" description="Low complexity" evidence="8">
    <location>
        <begin position="79"/>
        <end position="95"/>
    </location>
</feature>
<accession>A0A178FEY0</accession>
<feature type="compositionally biased region" description="Polar residues" evidence="8">
    <location>
        <begin position="191"/>
        <end position="212"/>
    </location>
</feature>
<evidence type="ECO:0000256" key="4">
    <source>
        <dbReference type="ARBA" id="ARBA00022927"/>
    </source>
</evidence>
<keyword evidence="6" id="KW-0906">Nuclear pore complex</keyword>
<dbReference type="OrthoDB" id="3647246at2759"/>
<dbReference type="EMBL" id="LHPN01000011">
    <property type="protein sequence ID" value="OAL69967.1"/>
    <property type="molecule type" value="Genomic_DNA"/>
</dbReference>
<reference evidence="10 11" key="1">
    <citation type="submission" date="2016-05" db="EMBL/GenBank/DDBJ databases">
        <title>Genome sequencing of Trichophyton violaceum CMCC(F)T3l isolated from hair.</title>
        <authorList>
            <person name="Zhan P."/>
            <person name="Tao Y."/>
            <person name="Liu W."/>
        </authorList>
    </citation>
    <scope>NUCLEOTIDE SEQUENCE [LARGE SCALE GENOMIC DNA]</scope>
    <source>
        <strain evidence="11">CMCC(F)T3l</strain>
    </source>
</reference>
<evidence type="ECO:0000256" key="1">
    <source>
        <dbReference type="ARBA" id="ARBA00004567"/>
    </source>
</evidence>
<dbReference type="Pfam" id="PF23394">
    <property type="entry name" value="DUF7102"/>
    <property type="match status" value="1"/>
</dbReference>
<keyword evidence="3" id="KW-0509">mRNA transport</keyword>
<dbReference type="GO" id="GO:0008139">
    <property type="term" value="F:nuclear localization sequence binding"/>
    <property type="evidence" value="ECO:0007669"/>
    <property type="project" value="InterPro"/>
</dbReference>
<name>A0A178FEY0_TRIVO</name>
<gene>
    <name evidence="10" type="ORF">A7D00_6006</name>
</gene>
<evidence type="ECO:0000313" key="10">
    <source>
        <dbReference type="EMBL" id="OAL69967.1"/>
    </source>
</evidence>
<keyword evidence="4" id="KW-0653">Protein transport</keyword>
<dbReference type="Gene3D" id="6.10.140.1350">
    <property type="match status" value="1"/>
</dbReference>